<sequence length="133" mass="14259">MSFTFLPLRSSSAAPALPPSTPATRASFRAFSTPCSACHPALAWAVPSTVPSHFTWLMLVHLAGLKLHVIFPGKSPLVIFGDLSPFITLYCNCPSRVLSPQYLGATGRLTGSSPLLYSQHLCLAHSKCLMFVA</sequence>
<organism evidence="1 2">
    <name type="scientific">Rangifer tarandus platyrhynchus</name>
    <name type="common">Svalbard reindeer</name>
    <dbReference type="NCBI Taxonomy" id="3082113"/>
    <lineage>
        <taxon>Eukaryota</taxon>
        <taxon>Metazoa</taxon>
        <taxon>Chordata</taxon>
        <taxon>Craniata</taxon>
        <taxon>Vertebrata</taxon>
        <taxon>Euteleostomi</taxon>
        <taxon>Mammalia</taxon>
        <taxon>Eutheria</taxon>
        <taxon>Laurasiatheria</taxon>
        <taxon>Artiodactyla</taxon>
        <taxon>Ruminantia</taxon>
        <taxon>Pecora</taxon>
        <taxon>Cervidae</taxon>
        <taxon>Odocoileinae</taxon>
        <taxon>Rangifer</taxon>
    </lineage>
</organism>
<protein>
    <submittedName>
        <fullName evidence="1">Uncharacterized protein</fullName>
    </submittedName>
</protein>
<evidence type="ECO:0000313" key="2">
    <source>
        <dbReference type="Proteomes" id="UP001176941"/>
    </source>
</evidence>
<evidence type="ECO:0000313" key="1">
    <source>
        <dbReference type="EMBL" id="CAI9151319.1"/>
    </source>
</evidence>
<proteinExistence type="predicted"/>
<dbReference type="EMBL" id="OX459937">
    <property type="protein sequence ID" value="CAI9151319.1"/>
    <property type="molecule type" value="Genomic_DNA"/>
</dbReference>
<gene>
    <name evidence="1" type="ORF">MRATA1EN1_LOCUS281</name>
</gene>
<reference evidence="1" key="1">
    <citation type="submission" date="2023-04" db="EMBL/GenBank/DDBJ databases">
        <authorList>
            <consortium name="ELIXIR-Norway"/>
        </authorList>
    </citation>
    <scope>NUCLEOTIDE SEQUENCE [LARGE SCALE GENOMIC DNA]</scope>
</reference>
<name>A0ABN8XUL8_RANTA</name>
<accession>A0ABN8XUL8</accession>
<keyword evidence="2" id="KW-1185">Reference proteome</keyword>
<dbReference type="Proteomes" id="UP001176941">
    <property type="component" value="Chromosome 1"/>
</dbReference>